<reference evidence="10 11" key="1">
    <citation type="submission" date="2019-08" db="EMBL/GenBank/DDBJ databases">
        <title>In-depth cultivation of the pig gut microbiome towards novel bacterial diversity and tailored functional studies.</title>
        <authorList>
            <person name="Wylensek D."/>
            <person name="Hitch T.C.A."/>
            <person name="Clavel T."/>
        </authorList>
    </citation>
    <scope>NUCLEOTIDE SEQUENCE [LARGE SCALE GENOMIC DNA]</scope>
    <source>
        <strain evidence="10 11">SM-530-WT-4B</strain>
    </source>
</reference>
<dbReference type="AlphaFoldDB" id="A0A6L5Y968"/>
<gene>
    <name evidence="10" type="ORF">FYJ74_02020</name>
</gene>
<dbReference type="SMART" id="SM00382">
    <property type="entry name" value="AAA"/>
    <property type="match status" value="1"/>
</dbReference>
<evidence type="ECO:0000256" key="6">
    <source>
        <dbReference type="ARBA" id="ARBA00022840"/>
    </source>
</evidence>
<dbReference type="EMBL" id="VUNH01000002">
    <property type="protein sequence ID" value="MST54829.1"/>
    <property type="molecule type" value="Genomic_DNA"/>
</dbReference>
<dbReference type="FunFam" id="3.40.50.300:FF:000224">
    <property type="entry name" value="Energy-coupling factor transporter ATP-binding protein EcfA"/>
    <property type="match status" value="1"/>
</dbReference>
<evidence type="ECO:0000256" key="1">
    <source>
        <dbReference type="ARBA" id="ARBA00004202"/>
    </source>
</evidence>
<dbReference type="InterPro" id="IPR015856">
    <property type="entry name" value="ABC_transpr_CbiO/EcfA_su"/>
</dbReference>
<dbReference type="Pfam" id="PF00005">
    <property type="entry name" value="ABC_tran"/>
    <property type="match status" value="1"/>
</dbReference>
<keyword evidence="11" id="KW-1185">Reference proteome</keyword>
<dbReference type="InterPro" id="IPR003593">
    <property type="entry name" value="AAA+_ATPase"/>
</dbReference>
<keyword evidence="4" id="KW-1003">Cell membrane</keyword>
<organism evidence="10 11">
    <name type="scientific">Pyramidobacter porci</name>
    <dbReference type="NCBI Taxonomy" id="2605789"/>
    <lineage>
        <taxon>Bacteria</taxon>
        <taxon>Thermotogati</taxon>
        <taxon>Synergistota</taxon>
        <taxon>Synergistia</taxon>
        <taxon>Synergistales</taxon>
        <taxon>Dethiosulfovibrionaceae</taxon>
        <taxon>Pyramidobacter</taxon>
    </lineage>
</organism>
<keyword evidence="7" id="KW-1278">Translocase</keyword>
<evidence type="ECO:0000259" key="9">
    <source>
        <dbReference type="PROSITE" id="PS50893"/>
    </source>
</evidence>
<sequence length="286" mass="31812">MSIVVENLSHIYHENTALQTAALEGVSLSIERSHWTSFIGHTGSGKSTLAQHLNAILRPTSGSVTVDGAAILPEKKREKTDFREIRRKVGLIFQYPEQQLFEETVREELAFAPRNWGVPESRIGDLTAKALRAVDLDDSYLERNPFGLSGGEKRRVAIASVLTCAPDYLVLDEPTAGLDERGRAALLKLLDRIHREGTGIVLVTHDLEIAFSRSDRILVLDHGRCAGLGTPDEIAIQLYRQPVSGLVLPEVMLTALKLRERGLRAPLTCDAERLAQELIRERRRGR</sequence>
<dbReference type="RefSeq" id="WP_154527951.1">
    <property type="nucleotide sequence ID" value="NZ_VUNH01000002.1"/>
</dbReference>
<comment type="caution">
    <text evidence="10">The sequence shown here is derived from an EMBL/GenBank/DDBJ whole genome shotgun (WGS) entry which is preliminary data.</text>
</comment>
<comment type="similarity">
    <text evidence="2">Belongs to the ABC transporter superfamily.</text>
</comment>
<protein>
    <submittedName>
        <fullName evidence="10">Energy-coupling factor transporter ATPase</fullName>
    </submittedName>
</protein>
<dbReference type="Gene3D" id="3.40.50.300">
    <property type="entry name" value="P-loop containing nucleotide triphosphate hydrolases"/>
    <property type="match status" value="1"/>
</dbReference>
<evidence type="ECO:0000313" key="10">
    <source>
        <dbReference type="EMBL" id="MST54829.1"/>
    </source>
</evidence>
<dbReference type="InterPro" id="IPR003439">
    <property type="entry name" value="ABC_transporter-like_ATP-bd"/>
</dbReference>
<dbReference type="InterPro" id="IPR050095">
    <property type="entry name" value="ECF_ABC_transporter_ATP-bd"/>
</dbReference>
<dbReference type="PROSITE" id="PS50893">
    <property type="entry name" value="ABC_TRANSPORTER_2"/>
    <property type="match status" value="1"/>
</dbReference>
<dbReference type="InterPro" id="IPR017871">
    <property type="entry name" value="ABC_transporter-like_CS"/>
</dbReference>
<accession>A0A6L5Y968</accession>
<keyword evidence="6" id="KW-0067">ATP-binding</keyword>
<dbReference type="Proteomes" id="UP000473699">
    <property type="component" value="Unassembled WGS sequence"/>
</dbReference>
<keyword evidence="3" id="KW-0813">Transport</keyword>
<dbReference type="InterPro" id="IPR027417">
    <property type="entry name" value="P-loop_NTPase"/>
</dbReference>
<dbReference type="GO" id="GO:0016887">
    <property type="term" value="F:ATP hydrolysis activity"/>
    <property type="evidence" value="ECO:0007669"/>
    <property type="project" value="InterPro"/>
</dbReference>
<name>A0A6L5Y968_9BACT</name>
<evidence type="ECO:0000256" key="8">
    <source>
        <dbReference type="ARBA" id="ARBA00023136"/>
    </source>
</evidence>
<keyword evidence="5" id="KW-0547">Nucleotide-binding</keyword>
<dbReference type="GO" id="GO:0043190">
    <property type="term" value="C:ATP-binding cassette (ABC) transporter complex"/>
    <property type="evidence" value="ECO:0007669"/>
    <property type="project" value="TreeGrafter"/>
</dbReference>
<proteinExistence type="inferred from homology"/>
<dbReference type="PANTHER" id="PTHR43553:SF27">
    <property type="entry name" value="ENERGY-COUPLING FACTOR TRANSPORTER ATP-BINDING PROTEIN ECFA2"/>
    <property type="match status" value="1"/>
</dbReference>
<evidence type="ECO:0000256" key="5">
    <source>
        <dbReference type="ARBA" id="ARBA00022741"/>
    </source>
</evidence>
<dbReference type="CDD" id="cd03225">
    <property type="entry name" value="ABC_cobalt_CbiO_domain1"/>
    <property type="match status" value="1"/>
</dbReference>
<dbReference type="PANTHER" id="PTHR43553">
    <property type="entry name" value="HEAVY METAL TRANSPORTER"/>
    <property type="match status" value="1"/>
</dbReference>
<evidence type="ECO:0000256" key="2">
    <source>
        <dbReference type="ARBA" id="ARBA00005417"/>
    </source>
</evidence>
<feature type="domain" description="ABC transporter" evidence="9">
    <location>
        <begin position="3"/>
        <end position="247"/>
    </location>
</feature>
<dbReference type="GO" id="GO:0042626">
    <property type="term" value="F:ATPase-coupled transmembrane transporter activity"/>
    <property type="evidence" value="ECO:0007669"/>
    <property type="project" value="TreeGrafter"/>
</dbReference>
<comment type="subcellular location">
    <subcellularLocation>
        <location evidence="1">Cell membrane</location>
        <topology evidence="1">Peripheral membrane protein</topology>
    </subcellularLocation>
</comment>
<keyword evidence="8" id="KW-0472">Membrane</keyword>
<dbReference type="GO" id="GO:0005524">
    <property type="term" value="F:ATP binding"/>
    <property type="evidence" value="ECO:0007669"/>
    <property type="project" value="UniProtKB-KW"/>
</dbReference>
<dbReference type="PROSITE" id="PS00211">
    <property type="entry name" value="ABC_TRANSPORTER_1"/>
    <property type="match status" value="1"/>
</dbReference>
<evidence type="ECO:0000256" key="4">
    <source>
        <dbReference type="ARBA" id="ARBA00022475"/>
    </source>
</evidence>
<dbReference type="SUPFAM" id="SSF52540">
    <property type="entry name" value="P-loop containing nucleoside triphosphate hydrolases"/>
    <property type="match status" value="1"/>
</dbReference>
<evidence type="ECO:0000256" key="7">
    <source>
        <dbReference type="ARBA" id="ARBA00022967"/>
    </source>
</evidence>
<evidence type="ECO:0000313" key="11">
    <source>
        <dbReference type="Proteomes" id="UP000473699"/>
    </source>
</evidence>
<evidence type="ECO:0000256" key="3">
    <source>
        <dbReference type="ARBA" id="ARBA00022448"/>
    </source>
</evidence>